<reference evidence="10 11" key="1">
    <citation type="journal article" date="2014" name="Appl. Environ. Microbiol.">
        <title>Comparative Genome Analysis of 'Candidatus Methanoplasma termitum' Indicates a New Mode of Energy Metabolism in the Seventh Order of Methanogens.</title>
        <authorList>
            <person name="Lang K."/>
            <person name="Schuldes J."/>
            <person name="Klingl A."/>
            <person name="Poehlein A."/>
            <person name="Daniel R."/>
            <person name="Brune A."/>
        </authorList>
    </citation>
    <scope>NUCLEOTIDE SEQUENCE [LARGE SCALE GENOMIC DNA]</scope>
    <source>
        <strain evidence="11">Mpt1</strain>
    </source>
</reference>
<dbReference type="PROSITE" id="PS00792">
    <property type="entry name" value="DHPS_1"/>
    <property type="match status" value="1"/>
</dbReference>
<dbReference type="GeneID" id="24817708"/>
<dbReference type="InterPro" id="IPR045031">
    <property type="entry name" value="DHP_synth-like"/>
</dbReference>
<accession>A0A0A7L9W1</accession>
<dbReference type="HOGENOM" id="CLU_008023_0_2_2"/>
<protein>
    <recommendedName>
        <fullName evidence="4">dihydropteroate synthase</fullName>
        <ecNumber evidence="4">2.5.1.15</ecNumber>
    </recommendedName>
</protein>
<keyword evidence="8" id="KW-0289">Folate biosynthesis</keyword>
<evidence type="ECO:0000259" key="9">
    <source>
        <dbReference type="PROSITE" id="PS50972"/>
    </source>
</evidence>
<dbReference type="EC" id="2.5.1.15" evidence="4"/>
<dbReference type="GO" id="GO:0004156">
    <property type="term" value="F:dihydropteroate synthase activity"/>
    <property type="evidence" value="ECO:0007669"/>
    <property type="project" value="UniProtKB-EC"/>
</dbReference>
<dbReference type="PROSITE" id="PS50972">
    <property type="entry name" value="PTERIN_BINDING"/>
    <property type="match status" value="1"/>
</dbReference>
<keyword evidence="11" id="KW-1185">Reference proteome</keyword>
<dbReference type="GO" id="GO:0046872">
    <property type="term" value="F:metal ion binding"/>
    <property type="evidence" value="ECO:0007669"/>
    <property type="project" value="UniProtKB-KW"/>
</dbReference>
<dbReference type="STRING" id="1577791.Mpt1_c00320"/>
<dbReference type="SUPFAM" id="SSF51717">
    <property type="entry name" value="Dihydropteroate synthetase-like"/>
    <property type="match status" value="1"/>
</dbReference>
<dbReference type="PROSITE" id="PS00793">
    <property type="entry name" value="DHPS_2"/>
    <property type="match status" value="1"/>
</dbReference>
<proteinExistence type="predicted"/>
<dbReference type="PANTHER" id="PTHR20941">
    <property type="entry name" value="FOLATE SYNTHESIS PROTEINS"/>
    <property type="match status" value="1"/>
</dbReference>
<evidence type="ECO:0000256" key="8">
    <source>
        <dbReference type="ARBA" id="ARBA00022909"/>
    </source>
</evidence>
<evidence type="ECO:0000256" key="4">
    <source>
        <dbReference type="ARBA" id="ARBA00012458"/>
    </source>
</evidence>
<dbReference type="Gene3D" id="3.20.20.20">
    <property type="entry name" value="Dihydropteroate synthase-like"/>
    <property type="match status" value="1"/>
</dbReference>
<evidence type="ECO:0000256" key="5">
    <source>
        <dbReference type="ARBA" id="ARBA00022679"/>
    </source>
</evidence>
<dbReference type="InterPro" id="IPR000489">
    <property type="entry name" value="Pterin-binding_dom"/>
</dbReference>
<comment type="pathway">
    <text evidence="3">Cofactor biosynthesis; tetrahydrofolate biosynthesis; 7,8-dihydrofolate from 2-amino-4-hydroxy-6-hydroxymethyl-7,8-dihydropteridine diphosphate and 4-aminobenzoate: step 1/2.</text>
</comment>
<name>A0A0A7L9W1_9ARCH</name>
<dbReference type="Proteomes" id="UP000030787">
    <property type="component" value="Chromosome"/>
</dbReference>
<evidence type="ECO:0000256" key="3">
    <source>
        <dbReference type="ARBA" id="ARBA00004763"/>
    </source>
</evidence>
<dbReference type="GO" id="GO:0046654">
    <property type="term" value="P:tetrahydrofolate biosynthetic process"/>
    <property type="evidence" value="ECO:0007669"/>
    <property type="project" value="TreeGrafter"/>
</dbReference>
<dbReference type="CDD" id="cd00739">
    <property type="entry name" value="DHPS"/>
    <property type="match status" value="1"/>
</dbReference>
<dbReference type="NCBIfam" id="TIGR01496">
    <property type="entry name" value="DHPS"/>
    <property type="match status" value="1"/>
</dbReference>
<dbReference type="InterPro" id="IPR006390">
    <property type="entry name" value="DHP_synth_dom"/>
</dbReference>
<evidence type="ECO:0000313" key="10">
    <source>
        <dbReference type="EMBL" id="AIZ55940.1"/>
    </source>
</evidence>
<dbReference type="OrthoDB" id="371861at2157"/>
<keyword evidence="7" id="KW-0460">Magnesium</keyword>
<dbReference type="PANTHER" id="PTHR20941:SF1">
    <property type="entry name" value="FOLIC ACID SYNTHESIS PROTEIN FOL1"/>
    <property type="match status" value="1"/>
</dbReference>
<dbReference type="KEGG" id="mear:Mpt1_c00320"/>
<keyword evidence="5" id="KW-0808">Transferase</keyword>
<dbReference type="GO" id="GO:0046656">
    <property type="term" value="P:folic acid biosynthetic process"/>
    <property type="evidence" value="ECO:0007669"/>
    <property type="project" value="UniProtKB-KW"/>
</dbReference>
<feature type="domain" description="Pterin-binding" evidence="9">
    <location>
        <begin position="15"/>
        <end position="264"/>
    </location>
</feature>
<dbReference type="GO" id="GO:0005829">
    <property type="term" value="C:cytosol"/>
    <property type="evidence" value="ECO:0007669"/>
    <property type="project" value="TreeGrafter"/>
</dbReference>
<dbReference type="AlphaFoldDB" id="A0A0A7L9W1"/>
<dbReference type="RefSeq" id="WP_052399207.1">
    <property type="nucleotide sequence ID" value="NZ_CP010070.1"/>
</dbReference>
<evidence type="ECO:0000256" key="2">
    <source>
        <dbReference type="ARBA" id="ARBA00001946"/>
    </source>
</evidence>
<dbReference type="Pfam" id="PF00809">
    <property type="entry name" value="Pterin_bind"/>
    <property type="match status" value="1"/>
</dbReference>
<comment type="cofactor">
    <cofactor evidence="2">
        <name>Mg(2+)</name>
        <dbReference type="ChEBI" id="CHEBI:18420"/>
    </cofactor>
</comment>
<evidence type="ECO:0000256" key="7">
    <source>
        <dbReference type="ARBA" id="ARBA00022842"/>
    </source>
</evidence>
<evidence type="ECO:0000313" key="11">
    <source>
        <dbReference type="Proteomes" id="UP000030787"/>
    </source>
</evidence>
<keyword evidence="6" id="KW-0479">Metal-binding</keyword>
<comment type="catalytic activity">
    <reaction evidence="1">
        <text>(7,8-dihydropterin-6-yl)methyl diphosphate + 4-aminobenzoate = 7,8-dihydropteroate + diphosphate</text>
        <dbReference type="Rhea" id="RHEA:19949"/>
        <dbReference type="ChEBI" id="CHEBI:17836"/>
        <dbReference type="ChEBI" id="CHEBI:17839"/>
        <dbReference type="ChEBI" id="CHEBI:33019"/>
        <dbReference type="ChEBI" id="CHEBI:72950"/>
        <dbReference type="EC" id="2.5.1.15"/>
    </reaction>
</comment>
<evidence type="ECO:0000256" key="6">
    <source>
        <dbReference type="ARBA" id="ARBA00022723"/>
    </source>
</evidence>
<organism evidence="10 11">
    <name type="scientific">Candidatus Methanoplasma termitum</name>
    <dbReference type="NCBI Taxonomy" id="1577791"/>
    <lineage>
        <taxon>Archaea</taxon>
        <taxon>Methanobacteriati</taxon>
        <taxon>Thermoplasmatota</taxon>
        <taxon>Thermoplasmata</taxon>
        <taxon>Methanomassiliicoccales</taxon>
        <taxon>Methanomassiliicoccaceae</taxon>
        <taxon>Candidatus Methanoplasma</taxon>
    </lineage>
</organism>
<evidence type="ECO:0000256" key="1">
    <source>
        <dbReference type="ARBA" id="ARBA00000012"/>
    </source>
</evidence>
<gene>
    <name evidence="10" type="ORF">Mpt1_c00320</name>
</gene>
<sequence length="281" mass="30658">MSTFPDLWKRPRSRPLIVGILNLTPDSFSDGGKYLSKKDALEHAHFLIRSGADIIDIGGESTRPGSDAVTVEEELSRVIDVIEELASTTDVPLSIDTTKPVVAEASLNAGAVMINDISGLREEAMIRTAIEYDAAVVITHMHGTPKTFLFDTMRGDANGEIKRFLGDRAEYATGKGMKEGNIIIDPGIGFGKTAEQDMSIIENSGWFSDRYPILIAPSRKKFLSKYCPDMDKDQATAVVSGIAAENGAGLLRVHNVPLVLSYLENKKPEKINHSLGRSQLR</sequence>
<dbReference type="InterPro" id="IPR011005">
    <property type="entry name" value="Dihydropteroate_synth-like_sf"/>
</dbReference>
<dbReference type="EMBL" id="CP010070">
    <property type="protein sequence ID" value="AIZ55940.1"/>
    <property type="molecule type" value="Genomic_DNA"/>
</dbReference>